<dbReference type="PROSITE" id="PS50983">
    <property type="entry name" value="FE_B12_PBP"/>
    <property type="match status" value="1"/>
</dbReference>
<comment type="caution">
    <text evidence="4">The sequence shown here is derived from an EMBL/GenBank/DDBJ whole genome shotgun (WGS) entry which is preliminary data.</text>
</comment>
<dbReference type="Proteomes" id="UP001157126">
    <property type="component" value="Unassembled WGS sequence"/>
</dbReference>
<name>A0ABQ6IXJ1_9MICO</name>
<keyword evidence="2" id="KW-0732">Signal</keyword>
<dbReference type="EMBL" id="BSUO01000001">
    <property type="protein sequence ID" value="GMA42028.1"/>
    <property type="molecule type" value="Genomic_DNA"/>
</dbReference>
<dbReference type="Pfam" id="PF01497">
    <property type="entry name" value="Peripla_BP_2"/>
    <property type="match status" value="1"/>
</dbReference>
<gene>
    <name evidence="4" type="ORF">GCM10025883_40730</name>
</gene>
<feature type="domain" description="Fe/B12 periplasmic-binding" evidence="3">
    <location>
        <begin position="56"/>
        <end position="331"/>
    </location>
</feature>
<reference evidence="5" key="1">
    <citation type="journal article" date="2019" name="Int. J. Syst. Evol. Microbiol.">
        <title>The Global Catalogue of Microorganisms (GCM) 10K type strain sequencing project: providing services to taxonomists for standard genome sequencing and annotation.</title>
        <authorList>
            <consortium name="The Broad Institute Genomics Platform"/>
            <consortium name="The Broad Institute Genome Sequencing Center for Infectious Disease"/>
            <person name="Wu L."/>
            <person name="Ma J."/>
        </authorList>
    </citation>
    <scope>NUCLEOTIDE SEQUENCE [LARGE SCALE GENOMIC DNA]</scope>
    <source>
        <strain evidence="5">NBRC 113072</strain>
    </source>
</reference>
<evidence type="ECO:0000313" key="5">
    <source>
        <dbReference type="Proteomes" id="UP001157126"/>
    </source>
</evidence>
<evidence type="ECO:0000256" key="2">
    <source>
        <dbReference type="SAM" id="SignalP"/>
    </source>
</evidence>
<evidence type="ECO:0000313" key="4">
    <source>
        <dbReference type="EMBL" id="GMA42028.1"/>
    </source>
</evidence>
<dbReference type="SUPFAM" id="SSF53807">
    <property type="entry name" value="Helical backbone' metal receptor"/>
    <property type="match status" value="1"/>
</dbReference>
<dbReference type="RefSeq" id="WP_284305492.1">
    <property type="nucleotide sequence ID" value="NZ_BSUO01000001.1"/>
</dbReference>
<dbReference type="PANTHER" id="PTHR30535:SF7">
    <property type="entry name" value="IRON(III) DICITRATE-BINDING PROTEIN"/>
    <property type="match status" value="1"/>
</dbReference>
<accession>A0ABQ6IXJ1</accession>
<dbReference type="InterPro" id="IPR002491">
    <property type="entry name" value="ABC_transptr_periplasmic_BD"/>
</dbReference>
<evidence type="ECO:0000259" key="3">
    <source>
        <dbReference type="PROSITE" id="PS50983"/>
    </source>
</evidence>
<dbReference type="Gene3D" id="3.40.50.1980">
    <property type="entry name" value="Nitrogenase molybdenum iron protein domain"/>
    <property type="match status" value="2"/>
</dbReference>
<comment type="similarity">
    <text evidence="1">Belongs to the bacterial solute-binding protein 8 family.</text>
</comment>
<keyword evidence="5" id="KW-1185">Reference proteome</keyword>
<organism evidence="4 5">
    <name type="scientific">Mobilicoccus caccae</name>
    <dbReference type="NCBI Taxonomy" id="1859295"/>
    <lineage>
        <taxon>Bacteria</taxon>
        <taxon>Bacillati</taxon>
        <taxon>Actinomycetota</taxon>
        <taxon>Actinomycetes</taxon>
        <taxon>Micrococcales</taxon>
        <taxon>Dermatophilaceae</taxon>
        <taxon>Mobilicoccus</taxon>
    </lineage>
</organism>
<proteinExistence type="inferred from homology"/>
<feature type="chain" id="PRO_5046812757" evidence="2">
    <location>
        <begin position="26"/>
        <end position="331"/>
    </location>
</feature>
<protein>
    <submittedName>
        <fullName evidence="4">ABC transporter substrate-binding protein</fullName>
    </submittedName>
</protein>
<feature type="signal peptide" evidence="2">
    <location>
        <begin position="1"/>
        <end position="25"/>
    </location>
</feature>
<dbReference type="PROSITE" id="PS51257">
    <property type="entry name" value="PROKAR_LIPOPROTEIN"/>
    <property type="match status" value="1"/>
</dbReference>
<dbReference type="PANTHER" id="PTHR30535">
    <property type="entry name" value="VITAMIN B12-BINDING PROTEIN"/>
    <property type="match status" value="1"/>
</dbReference>
<dbReference type="InterPro" id="IPR050902">
    <property type="entry name" value="ABC_Transporter_SBP"/>
</dbReference>
<sequence length="331" mass="34482">MTTRTLRATALLTGGLLLLVGCGQAVTGAPAATTPQATASVTNCGTPVTYAGAPQRIVALNPGQADLIARLGAADRIVGVAQTHGRPLPETLTGGGRQIPVVGQDSPPTREQLLTLQPDLVVSPTTYEFTAEKGYATQDQLRKAGAATYVAAAGCLDRRSEAEVSDLITDIDSLGQVLGADDAARRLTAEANAQLQKATDRAKDKPKPTLAQVFIEGETVTAIGAGVEHSIGEAAGGRGVFSPDDPAFAKFFAAEVSRETLLAKNPDVIVFSALDDEHEKRTRQWLSTHLGSAKAVQQGRLVAIPASQLLPGTWGNLDAVTTINEALYPSE</sequence>
<evidence type="ECO:0000256" key="1">
    <source>
        <dbReference type="ARBA" id="ARBA00008814"/>
    </source>
</evidence>